<name>V7CYJ1_PHAVU</name>
<evidence type="ECO:0000313" key="2">
    <source>
        <dbReference type="Proteomes" id="UP000000226"/>
    </source>
</evidence>
<evidence type="ECO:0000313" key="1">
    <source>
        <dbReference type="EMBL" id="ESW33981.1"/>
    </source>
</evidence>
<dbReference type="Gramene" id="ESW33981">
    <property type="protein sequence ID" value="ESW33981"/>
    <property type="gene ID" value="PHAVU_001G114600g"/>
</dbReference>
<organism evidence="1 2">
    <name type="scientific">Phaseolus vulgaris</name>
    <name type="common">Kidney bean</name>
    <name type="synonym">French bean</name>
    <dbReference type="NCBI Taxonomy" id="3885"/>
    <lineage>
        <taxon>Eukaryota</taxon>
        <taxon>Viridiplantae</taxon>
        <taxon>Streptophyta</taxon>
        <taxon>Embryophyta</taxon>
        <taxon>Tracheophyta</taxon>
        <taxon>Spermatophyta</taxon>
        <taxon>Magnoliopsida</taxon>
        <taxon>eudicotyledons</taxon>
        <taxon>Gunneridae</taxon>
        <taxon>Pentapetalae</taxon>
        <taxon>rosids</taxon>
        <taxon>fabids</taxon>
        <taxon>Fabales</taxon>
        <taxon>Fabaceae</taxon>
        <taxon>Papilionoideae</taxon>
        <taxon>50 kb inversion clade</taxon>
        <taxon>NPAAA clade</taxon>
        <taxon>indigoferoid/millettioid clade</taxon>
        <taxon>Phaseoleae</taxon>
        <taxon>Phaseolus</taxon>
    </lineage>
</organism>
<accession>V7CYJ1</accession>
<sequence length="74" mass="8941">MDAPPISSHEVDVQGEKWKKLTRRFLRHSERSRFLHFGHGWRRFTFWCNNHHLRRTKIEVHAGTLTMEFGDILV</sequence>
<proteinExistence type="predicted"/>
<keyword evidence="2" id="KW-1185">Reference proteome</keyword>
<reference evidence="2" key="1">
    <citation type="journal article" date="2014" name="Nat. Genet.">
        <title>A reference genome for common bean and genome-wide analysis of dual domestications.</title>
        <authorList>
            <person name="Schmutz J."/>
            <person name="McClean P.E."/>
            <person name="Mamidi S."/>
            <person name="Wu G.A."/>
            <person name="Cannon S.B."/>
            <person name="Grimwood J."/>
            <person name="Jenkins J."/>
            <person name="Shu S."/>
            <person name="Song Q."/>
            <person name="Chavarro C."/>
            <person name="Torres-Torres M."/>
            <person name="Geffroy V."/>
            <person name="Moghaddam S.M."/>
            <person name="Gao D."/>
            <person name="Abernathy B."/>
            <person name="Barry K."/>
            <person name="Blair M."/>
            <person name="Brick M.A."/>
            <person name="Chovatia M."/>
            <person name="Gepts P."/>
            <person name="Goodstein D.M."/>
            <person name="Gonzales M."/>
            <person name="Hellsten U."/>
            <person name="Hyten D.L."/>
            <person name="Jia G."/>
            <person name="Kelly J.D."/>
            <person name="Kudrna D."/>
            <person name="Lee R."/>
            <person name="Richard M.M."/>
            <person name="Miklas P.N."/>
            <person name="Osorno J.M."/>
            <person name="Rodrigues J."/>
            <person name="Thareau V."/>
            <person name="Urrea C.A."/>
            <person name="Wang M."/>
            <person name="Yu Y."/>
            <person name="Zhang M."/>
            <person name="Wing R.A."/>
            <person name="Cregan P.B."/>
            <person name="Rokhsar D.S."/>
            <person name="Jackson S.A."/>
        </authorList>
    </citation>
    <scope>NUCLEOTIDE SEQUENCE [LARGE SCALE GENOMIC DNA]</scope>
    <source>
        <strain evidence="2">cv. G19833</strain>
    </source>
</reference>
<dbReference type="Proteomes" id="UP000000226">
    <property type="component" value="Chromosome 1"/>
</dbReference>
<gene>
    <name evidence="1" type="ORF">PHAVU_001G114600g</name>
</gene>
<dbReference type="EMBL" id="CM002288">
    <property type="protein sequence ID" value="ESW33981.1"/>
    <property type="molecule type" value="Genomic_DNA"/>
</dbReference>
<protein>
    <submittedName>
        <fullName evidence="1">Uncharacterized protein</fullName>
    </submittedName>
</protein>
<dbReference type="AlphaFoldDB" id="V7CYJ1"/>